<reference evidence="1 2" key="1">
    <citation type="submission" date="2021-04" db="EMBL/GenBank/DDBJ databases">
        <authorList>
            <person name="Pira H."/>
            <person name="Risdian C."/>
            <person name="Wink J."/>
        </authorList>
    </citation>
    <scope>NUCLEOTIDE SEQUENCE [LARGE SCALE GENOMIC DNA]</scope>
    <source>
        <strain evidence="1 2">WH53</strain>
    </source>
</reference>
<sequence>MENLKKISQMHLDKMTVSGLIRFRQFCELLEESNGELNELRGTLSKNDLDCIIKVGKKHNLIRYMPSQMYDARYRRVKLTPKGKKLFKLVT</sequence>
<keyword evidence="2" id="KW-1185">Reference proteome</keyword>
<comment type="caution">
    <text evidence="1">The sequence shown here is derived from an EMBL/GenBank/DDBJ whole genome shotgun (WGS) entry which is preliminary data.</text>
</comment>
<accession>A0ABS5ZGS6</accession>
<protein>
    <recommendedName>
        <fullName evidence="3">MarR family transcriptional regulator</fullName>
    </recommendedName>
</protein>
<evidence type="ECO:0000313" key="2">
    <source>
        <dbReference type="Proteomes" id="UP000690515"/>
    </source>
</evidence>
<dbReference type="RefSeq" id="WP_215821491.1">
    <property type="nucleotide sequence ID" value="NZ_JAGSOY010000066.1"/>
</dbReference>
<gene>
    <name evidence="1" type="ORF">KCG35_19230</name>
</gene>
<organism evidence="1 2">
    <name type="scientific">Zooshikella harenae</name>
    <dbReference type="NCBI Taxonomy" id="2827238"/>
    <lineage>
        <taxon>Bacteria</taxon>
        <taxon>Pseudomonadati</taxon>
        <taxon>Pseudomonadota</taxon>
        <taxon>Gammaproteobacteria</taxon>
        <taxon>Oceanospirillales</taxon>
        <taxon>Zooshikellaceae</taxon>
        <taxon>Zooshikella</taxon>
    </lineage>
</organism>
<dbReference type="Proteomes" id="UP000690515">
    <property type="component" value="Unassembled WGS sequence"/>
</dbReference>
<evidence type="ECO:0000313" key="1">
    <source>
        <dbReference type="EMBL" id="MBU2713204.1"/>
    </source>
</evidence>
<name>A0ABS5ZGS6_9GAMM</name>
<proteinExistence type="predicted"/>
<dbReference type="EMBL" id="JAGSOY010000066">
    <property type="protein sequence ID" value="MBU2713204.1"/>
    <property type="molecule type" value="Genomic_DNA"/>
</dbReference>
<evidence type="ECO:0008006" key="3">
    <source>
        <dbReference type="Google" id="ProtNLM"/>
    </source>
</evidence>